<accession>A0A8H7KGB0</accession>
<dbReference type="Proteomes" id="UP000629468">
    <property type="component" value="Unassembled WGS sequence"/>
</dbReference>
<dbReference type="EMBL" id="JABXXO010000008">
    <property type="protein sequence ID" value="KAF7771811.1"/>
    <property type="molecule type" value="Genomic_DNA"/>
</dbReference>
<gene>
    <name evidence="1" type="ORF">Agabi119p4_6122</name>
</gene>
<comment type="caution">
    <text evidence="1">The sequence shown here is derived from an EMBL/GenBank/DDBJ whole genome shotgun (WGS) entry which is preliminary data.</text>
</comment>
<proteinExistence type="predicted"/>
<evidence type="ECO:0000313" key="2">
    <source>
        <dbReference type="Proteomes" id="UP000629468"/>
    </source>
</evidence>
<protein>
    <submittedName>
        <fullName evidence="1">Uncharacterized protein</fullName>
    </submittedName>
</protein>
<reference evidence="1 2" key="1">
    <citation type="journal article" name="Sci. Rep.">
        <title>Telomere-to-telomere assembled and centromere annotated genomes of the two main subspecies of the button mushroom Agaricus bisporus reveal especially polymorphic chromosome ends.</title>
        <authorList>
            <person name="Sonnenberg A.S.M."/>
            <person name="Sedaghat-Telgerd N."/>
            <person name="Lavrijssen B."/>
            <person name="Ohm R.A."/>
            <person name="Hendrickx P.M."/>
            <person name="Scholtmeijer K."/>
            <person name="Baars J.J.P."/>
            <person name="van Peer A."/>
        </authorList>
    </citation>
    <scope>NUCLEOTIDE SEQUENCE [LARGE SCALE GENOMIC DNA]</scope>
    <source>
        <strain evidence="1 2">H119_p4</strain>
    </source>
</reference>
<dbReference type="AlphaFoldDB" id="A0A8H7KGB0"/>
<sequence length="104" mass="11936">MRLQPFVHPRRTQTGFLRLESQLACHQMAWRASFESLVDPILISGAPTMTWVWRHIAQERFDNSPKGFMISQASVEVTYNFLAEAEVISSERVCTRGNGGCRHR</sequence>
<evidence type="ECO:0000313" key="1">
    <source>
        <dbReference type="EMBL" id="KAF7771811.1"/>
    </source>
</evidence>
<name>A0A8H7KGB0_AGABI</name>
<organism evidence="1 2">
    <name type="scientific">Agaricus bisporus var. burnettii</name>
    <dbReference type="NCBI Taxonomy" id="192524"/>
    <lineage>
        <taxon>Eukaryota</taxon>
        <taxon>Fungi</taxon>
        <taxon>Dikarya</taxon>
        <taxon>Basidiomycota</taxon>
        <taxon>Agaricomycotina</taxon>
        <taxon>Agaricomycetes</taxon>
        <taxon>Agaricomycetidae</taxon>
        <taxon>Agaricales</taxon>
        <taxon>Agaricineae</taxon>
        <taxon>Agaricaceae</taxon>
        <taxon>Agaricus</taxon>
    </lineage>
</organism>